<name>F2Q1H7_TRIEC</name>
<evidence type="ECO:0000313" key="1">
    <source>
        <dbReference type="EMBL" id="EGE07995.1"/>
    </source>
</evidence>
<sequence>MEDNKITGLIPANSTAEWEKRYRVHRAIIEKWIVFGSPARQDTKRDSSNDPWTLVVLPITFVGLTKIFLELSRYFILKLIRTSLFSTWEGRQSESRIWGTGGYEFDAYFPLRLIGRPACTPTSKHFGPIRLKDAGYRIWEFSSRCPFPTREVNRFLQTFCSILRSRLHHLAYAGEETKLVSEGTVLHSRNTEFGKHGLIYPTKF</sequence>
<protein>
    <submittedName>
        <fullName evidence="1">Uncharacterized protein</fullName>
    </submittedName>
</protein>
<gene>
    <name evidence="1" type="ORF">TEQG_06982</name>
</gene>
<accession>F2Q1H7</accession>
<evidence type="ECO:0000313" key="2">
    <source>
        <dbReference type="Proteomes" id="UP000009169"/>
    </source>
</evidence>
<dbReference type="HOGENOM" id="CLU_1344097_0_0_1"/>
<dbReference type="AlphaFoldDB" id="F2Q1H7"/>
<reference evidence="2" key="1">
    <citation type="journal article" date="2012" name="MBio">
        <title>Comparative genome analysis of Trichophyton rubrum and related dermatophytes reveals candidate genes involved in infection.</title>
        <authorList>
            <person name="Martinez D.A."/>
            <person name="Oliver B.G."/>
            <person name="Graeser Y."/>
            <person name="Goldberg J.M."/>
            <person name="Li W."/>
            <person name="Martinez-Rossi N.M."/>
            <person name="Monod M."/>
            <person name="Shelest E."/>
            <person name="Barton R.C."/>
            <person name="Birch E."/>
            <person name="Brakhage A.A."/>
            <person name="Chen Z."/>
            <person name="Gurr S.J."/>
            <person name="Heiman D."/>
            <person name="Heitman J."/>
            <person name="Kosti I."/>
            <person name="Rossi A."/>
            <person name="Saif S."/>
            <person name="Samalova M."/>
            <person name="Saunders C.W."/>
            <person name="Shea T."/>
            <person name="Summerbell R.C."/>
            <person name="Xu J."/>
            <person name="Young S."/>
            <person name="Zeng Q."/>
            <person name="Birren B.W."/>
            <person name="Cuomo C.A."/>
            <person name="White T.C."/>
        </authorList>
    </citation>
    <scope>NUCLEOTIDE SEQUENCE [LARGE SCALE GENOMIC DNA]</scope>
    <source>
        <strain evidence="2">ATCC MYA-4606 / CBS 127.97</strain>
    </source>
</reference>
<keyword evidence="2" id="KW-1185">Reference proteome</keyword>
<dbReference type="EMBL" id="DS995770">
    <property type="protein sequence ID" value="EGE07995.1"/>
    <property type="molecule type" value="Genomic_DNA"/>
</dbReference>
<organism evidence="1 2">
    <name type="scientific">Trichophyton equinum (strain ATCC MYA-4606 / CBS 127.97)</name>
    <name type="common">Horse ringworm fungus</name>
    <dbReference type="NCBI Taxonomy" id="559882"/>
    <lineage>
        <taxon>Eukaryota</taxon>
        <taxon>Fungi</taxon>
        <taxon>Dikarya</taxon>
        <taxon>Ascomycota</taxon>
        <taxon>Pezizomycotina</taxon>
        <taxon>Eurotiomycetes</taxon>
        <taxon>Eurotiomycetidae</taxon>
        <taxon>Onygenales</taxon>
        <taxon>Arthrodermataceae</taxon>
        <taxon>Trichophyton</taxon>
    </lineage>
</organism>
<proteinExistence type="predicted"/>
<dbReference type="VEuPathDB" id="FungiDB:TEQG_06982"/>
<dbReference type="Proteomes" id="UP000009169">
    <property type="component" value="Unassembled WGS sequence"/>
</dbReference>